<dbReference type="GO" id="GO:0009055">
    <property type="term" value="F:electron transfer activity"/>
    <property type="evidence" value="ECO:0007669"/>
    <property type="project" value="InterPro"/>
</dbReference>
<dbReference type="Proteomes" id="UP000291301">
    <property type="component" value="Unassembled WGS sequence"/>
</dbReference>
<gene>
    <name evidence="2" type="ORF">E0D97_15430</name>
</gene>
<protein>
    <submittedName>
        <fullName evidence="2">Cytochrome c</fullName>
    </submittedName>
</protein>
<dbReference type="InterPro" id="IPR002321">
    <property type="entry name" value="Cyt_c_II"/>
</dbReference>
<keyword evidence="3" id="KW-1185">Reference proteome</keyword>
<dbReference type="SUPFAM" id="SSF47175">
    <property type="entry name" value="Cytochromes"/>
    <property type="match status" value="1"/>
</dbReference>
<dbReference type="OrthoDB" id="8115790at2"/>
<name>A0A4R0P6U1_9HYPH</name>
<evidence type="ECO:0000256" key="1">
    <source>
        <dbReference type="SAM" id="SignalP"/>
    </source>
</evidence>
<dbReference type="Gene3D" id="1.20.120.10">
    <property type="entry name" value="Cytochrome c/b562"/>
    <property type="match status" value="1"/>
</dbReference>
<dbReference type="GO" id="GO:0005506">
    <property type="term" value="F:iron ion binding"/>
    <property type="evidence" value="ECO:0007669"/>
    <property type="project" value="InterPro"/>
</dbReference>
<dbReference type="Pfam" id="PF01322">
    <property type="entry name" value="Cytochrom_C_2"/>
    <property type="match status" value="1"/>
</dbReference>
<keyword evidence="1" id="KW-0732">Signal</keyword>
<accession>A0A4R0P6U1</accession>
<proteinExistence type="predicted"/>
<feature type="signal peptide" evidence="1">
    <location>
        <begin position="1"/>
        <end position="26"/>
    </location>
</feature>
<reference evidence="2 3" key="1">
    <citation type="journal article" date="2015" name="Antonie Van Leeuwenhoek">
        <title>Oricola cellulosilytica gen. nov., sp. nov., a cellulose-degrading bacterium of the family Phyllobacteriaceae isolated from surface seashore water, and emended descriptions of Mesorhizobium loti and Phyllobacterium myrsinacearum.</title>
        <authorList>
            <person name="Hameed A."/>
            <person name="Shahina M."/>
            <person name="Lai W.A."/>
            <person name="Lin S.Y."/>
            <person name="Young L.S."/>
            <person name="Liu Y.C."/>
            <person name="Hsu Y.H."/>
            <person name="Young C.C."/>
        </authorList>
    </citation>
    <scope>NUCLEOTIDE SEQUENCE [LARGE SCALE GENOMIC DNA]</scope>
    <source>
        <strain evidence="2 3">KCTC 52183</strain>
    </source>
</reference>
<sequence length="186" mass="19471">MGKGSWRWPAFAGTIGVLAAVAGAQAAGDAIVKERQEAMKAMAAAAKAAAGMFEGTRPYSGTALKEAAETVRVHSGAAMKAQFPEDALGPPSAAKADIATDREAFDRIADRLEELATALSAAADAAPNVLSDEMRMSNQPMLGGSLLGARMKKADEDPADLPAEHVFHLVLDTCTSCHSKYRQKQE</sequence>
<dbReference type="InterPro" id="IPR010980">
    <property type="entry name" value="Cyt_c/b562"/>
</dbReference>
<comment type="caution">
    <text evidence="2">The sequence shown here is derived from an EMBL/GenBank/DDBJ whole genome shotgun (WGS) entry which is preliminary data.</text>
</comment>
<dbReference type="EMBL" id="SJST01000007">
    <property type="protein sequence ID" value="TCD12389.1"/>
    <property type="molecule type" value="Genomic_DNA"/>
</dbReference>
<feature type="chain" id="PRO_5020614132" evidence="1">
    <location>
        <begin position="27"/>
        <end position="186"/>
    </location>
</feature>
<dbReference type="AlphaFoldDB" id="A0A4R0P6U1"/>
<evidence type="ECO:0000313" key="3">
    <source>
        <dbReference type="Proteomes" id="UP000291301"/>
    </source>
</evidence>
<evidence type="ECO:0000313" key="2">
    <source>
        <dbReference type="EMBL" id="TCD12389.1"/>
    </source>
</evidence>
<organism evidence="2 3">
    <name type="scientific">Oricola cellulosilytica</name>
    <dbReference type="NCBI Taxonomy" id="1429082"/>
    <lineage>
        <taxon>Bacteria</taxon>
        <taxon>Pseudomonadati</taxon>
        <taxon>Pseudomonadota</taxon>
        <taxon>Alphaproteobacteria</taxon>
        <taxon>Hyphomicrobiales</taxon>
        <taxon>Ahrensiaceae</taxon>
        <taxon>Oricola</taxon>
    </lineage>
</organism>
<dbReference type="GO" id="GO:0022900">
    <property type="term" value="P:electron transport chain"/>
    <property type="evidence" value="ECO:0007669"/>
    <property type="project" value="InterPro"/>
</dbReference>
<dbReference type="PROSITE" id="PS51009">
    <property type="entry name" value="CYTCII"/>
    <property type="match status" value="1"/>
</dbReference>
<dbReference type="GO" id="GO:0020037">
    <property type="term" value="F:heme binding"/>
    <property type="evidence" value="ECO:0007669"/>
    <property type="project" value="InterPro"/>
</dbReference>
<dbReference type="RefSeq" id="WP_131570551.1">
    <property type="nucleotide sequence ID" value="NZ_JAINFK010000005.1"/>
</dbReference>